<sequence>MALKGPGDPSSIANHVQACFNGFQIVYNGLVNAELHIKGKLPPGVVNDEVGRFRLWCGNIGAHRSGRSSLDHRLREASHIRDQVLELLRDLITVLQEATDIITGERVSWEDLSDSESDLSEDGHEPEQDRSTTELGQLVSNVAEINTCLMRLSMAIRNPAPHDQFNNSSQIDVAHYESFDIEHVRGKFPDASEHLIDRLGKAISRRRQYLRYRQEHRERLAYDLEEQPQEIAIKYRTTVTAPSTKIKSTVASSIPIVVKASNSVIELSHNHFYEDVLSQTSYASSANDSIRLRPPQLPTDGQDGDPFECPLCFRFTSVRQVTAWHKHVYRDLQPYICTFEACEIPDRMYESRHEWFNHELQAHRTWWECIEGCNQPFQSPDSFREHTWHEHTDLASEERISDLMRSCERKAQVETEVDCALCQQKLPSLNQLCRHLAKHHEELSLFALPSHMKEDLPVSDDEEDNADSISLPSATDNEWTAPPLPVICSSCHLVIGGESEKKLTALTKHIREAHSLLVENSSPIGSGSELFIRARGLLDRSPSTVDSIDDKEIMSSLLGSDLKQRFGIYFNTWADLKRWTIDSLSASRSSEEIEHLRLLQAVHYLLISVYPYNRRLEGGGVDVQIFDRRPGQSASFFTGQMFLQLESLELHIPSLGETWGINYTDMNSPRISDEIDVYTSVFLRGPGTAKPWMSKLTITPSDVSDMEDIVRALLEKGVVLDQHLSDANYVSENMTPFNNLPSVSYHVDGHGLPRTSQTMPHSVTTKPQKKPTRFTRPWKRSQADWGDI</sequence>
<name>A0A6A6A6W6_9PLEO</name>
<evidence type="ECO:0000256" key="1">
    <source>
        <dbReference type="SAM" id="MobiDB-lite"/>
    </source>
</evidence>
<dbReference type="GeneID" id="54413789"/>
<dbReference type="Proteomes" id="UP000799771">
    <property type="component" value="Unassembled WGS sequence"/>
</dbReference>
<feature type="region of interest" description="Disordered" evidence="1">
    <location>
        <begin position="112"/>
        <end position="133"/>
    </location>
</feature>
<dbReference type="PROSITE" id="PS00028">
    <property type="entry name" value="ZINC_FINGER_C2H2_1"/>
    <property type="match status" value="2"/>
</dbReference>
<proteinExistence type="predicted"/>
<feature type="region of interest" description="Disordered" evidence="1">
    <location>
        <begin position="455"/>
        <end position="477"/>
    </location>
</feature>
<feature type="domain" description="C2H2-type" evidence="2">
    <location>
        <begin position="419"/>
        <end position="440"/>
    </location>
</feature>
<feature type="region of interest" description="Disordered" evidence="1">
    <location>
        <begin position="753"/>
        <end position="788"/>
    </location>
</feature>
<dbReference type="SMART" id="SM00355">
    <property type="entry name" value="ZnF_C2H2"/>
    <property type="match status" value="4"/>
</dbReference>
<feature type="domain" description="C2H2-type" evidence="2">
    <location>
        <begin position="369"/>
        <end position="391"/>
    </location>
</feature>
<dbReference type="AlphaFoldDB" id="A0A6A6A6W6"/>
<feature type="compositionally biased region" description="Acidic residues" evidence="1">
    <location>
        <begin position="457"/>
        <end position="466"/>
    </location>
</feature>
<dbReference type="PANTHER" id="PTHR35391">
    <property type="entry name" value="C2H2-TYPE DOMAIN-CONTAINING PROTEIN-RELATED"/>
    <property type="match status" value="1"/>
</dbReference>
<evidence type="ECO:0000313" key="4">
    <source>
        <dbReference type="Proteomes" id="UP000799771"/>
    </source>
</evidence>
<feature type="compositionally biased region" description="Polar residues" evidence="1">
    <location>
        <begin position="467"/>
        <end position="477"/>
    </location>
</feature>
<protein>
    <recommendedName>
        <fullName evidence="2">C2H2-type domain-containing protein</fullName>
    </recommendedName>
</protein>
<dbReference type="PANTHER" id="PTHR35391:SF7">
    <property type="entry name" value="C2H2-TYPE DOMAIN-CONTAINING PROTEIN"/>
    <property type="match status" value="1"/>
</dbReference>
<evidence type="ECO:0000313" key="3">
    <source>
        <dbReference type="EMBL" id="KAF2126814.1"/>
    </source>
</evidence>
<feature type="compositionally biased region" description="Basic and acidic residues" evidence="1">
    <location>
        <begin position="121"/>
        <end position="132"/>
    </location>
</feature>
<dbReference type="Pfam" id="PF26082">
    <property type="entry name" value="zf-C2H2_AcuF"/>
    <property type="match status" value="1"/>
</dbReference>
<organism evidence="3 4">
    <name type="scientific">Dothidotthia symphoricarpi CBS 119687</name>
    <dbReference type="NCBI Taxonomy" id="1392245"/>
    <lineage>
        <taxon>Eukaryota</taxon>
        <taxon>Fungi</taxon>
        <taxon>Dikarya</taxon>
        <taxon>Ascomycota</taxon>
        <taxon>Pezizomycotina</taxon>
        <taxon>Dothideomycetes</taxon>
        <taxon>Pleosporomycetidae</taxon>
        <taxon>Pleosporales</taxon>
        <taxon>Dothidotthiaceae</taxon>
        <taxon>Dothidotthia</taxon>
    </lineage>
</organism>
<evidence type="ECO:0000259" key="2">
    <source>
        <dbReference type="PROSITE" id="PS00028"/>
    </source>
</evidence>
<gene>
    <name evidence="3" type="ORF">P153DRAFT_70755</name>
</gene>
<keyword evidence="4" id="KW-1185">Reference proteome</keyword>
<feature type="compositionally biased region" description="Polar residues" evidence="1">
    <location>
        <begin position="754"/>
        <end position="766"/>
    </location>
</feature>
<dbReference type="RefSeq" id="XP_033521206.1">
    <property type="nucleotide sequence ID" value="XM_033673357.1"/>
</dbReference>
<dbReference type="OrthoDB" id="20872at2759"/>
<accession>A0A6A6A6W6</accession>
<reference evidence="3" key="1">
    <citation type="journal article" date="2020" name="Stud. Mycol.">
        <title>101 Dothideomycetes genomes: a test case for predicting lifestyles and emergence of pathogens.</title>
        <authorList>
            <person name="Haridas S."/>
            <person name="Albert R."/>
            <person name="Binder M."/>
            <person name="Bloem J."/>
            <person name="Labutti K."/>
            <person name="Salamov A."/>
            <person name="Andreopoulos B."/>
            <person name="Baker S."/>
            <person name="Barry K."/>
            <person name="Bills G."/>
            <person name="Bluhm B."/>
            <person name="Cannon C."/>
            <person name="Castanera R."/>
            <person name="Culley D."/>
            <person name="Daum C."/>
            <person name="Ezra D."/>
            <person name="Gonzalez J."/>
            <person name="Henrissat B."/>
            <person name="Kuo A."/>
            <person name="Liang C."/>
            <person name="Lipzen A."/>
            <person name="Lutzoni F."/>
            <person name="Magnuson J."/>
            <person name="Mondo S."/>
            <person name="Nolan M."/>
            <person name="Ohm R."/>
            <person name="Pangilinan J."/>
            <person name="Park H.-J."/>
            <person name="Ramirez L."/>
            <person name="Alfaro M."/>
            <person name="Sun H."/>
            <person name="Tritt A."/>
            <person name="Yoshinaga Y."/>
            <person name="Zwiers L.-H."/>
            <person name="Turgeon B."/>
            <person name="Goodwin S."/>
            <person name="Spatafora J."/>
            <person name="Crous P."/>
            <person name="Grigoriev I."/>
        </authorList>
    </citation>
    <scope>NUCLEOTIDE SEQUENCE</scope>
    <source>
        <strain evidence="3">CBS 119687</strain>
    </source>
</reference>
<dbReference type="InterPro" id="IPR058925">
    <property type="entry name" value="zf-C2H2_AcuF"/>
</dbReference>
<dbReference type="EMBL" id="ML977512">
    <property type="protein sequence ID" value="KAF2126814.1"/>
    <property type="molecule type" value="Genomic_DNA"/>
</dbReference>
<dbReference type="InterPro" id="IPR013087">
    <property type="entry name" value="Znf_C2H2_type"/>
</dbReference>
<feature type="compositionally biased region" description="Basic residues" evidence="1">
    <location>
        <begin position="767"/>
        <end position="779"/>
    </location>
</feature>